<dbReference type="Proteomes" id="UP000030023">
    <property type="component" value="Unassembled WGS sequence"/>
</dbReference>
<evidence type="ECO:0000313" key="2">
    <source>
        <dbReference type="Proteomes" id="UP000030023"/>
    </source>
</evidence>
<accession>A0ABR4XPN9</accession>
<evidence type="ECO:0008006" key="3">
    <source>
        <dbReference type="Google" id="ProtNLM"/>
    </source>
</evidence>
<reference evidence="1 2" key="1">
    <citation type="journal article" date="2014" name="Antonie Van Leeuwenhoek">
        <title>Oenococcus alcoholitolerans sp. nov., a lactic acid bacteria isolated from cachaca and ethanol fermentation processes.</title>
        <authorList>
            <person name="Badotti F."/>
            <person name="Moreira A.P."/>
            <person name="Tonon L.A."/>
            <person name="de Lucena B.T."/>
            <person name="Gomes Fde C."/>
            <person name="Kruger R."/>
            <person name="Thompson C.C."/>
            <person name="de Morais M.A.Jr."/>
            <person name="Rosa C.A."/>
            <person name="Thompson F.L."/>
        </authorList>
    </citation>
    <scope>NUCLEOTIDE SEQUENCE [LARGE SCALE GENOMIC DNA]</scope>
    <source>
        <strain evidence="1 2">UFRJ-M7.2.18</strain>
    </source>
</reference>
<protein>
    <recommendedName>
        <fullName evidence="3">Xaa-Pro dipeptidyl-peptidase-like domain-containing protein</fullName>
    </recommendedName>
</protein>
<name>A0ABR4XPN9_9LACO</name>
<dbReference type="Gene3D" id="3.40.50.1820">
    <property type="entry name" value="alpha/beta hydrolase"/>
    <property type="match status" value="1"/>
</dbReference>
<dbReference type="EMBL" id="AXCV01000373">
    <property type="protein sequence ID" value="KGO27913.1"/>
    <property type="molecule type" value="Genomic_DNA"/>
</dbReference>
<dbReference type="PRINTS" id="PR00923">
    <property type="entry name" value="LACTOPTASE"/>
</dbReference>
<comment type="caution">
    <text evidence="1">The sequence shown here is derived from an EMBL/GenBank/DDBJ whole genome shotgun (WGS) entry which is preliminary data.</text>
</comment>
<gene>
    <name evidence="1" type="ORF">Q757_07315</name>
</gene>
<evidence type="ECO:0000313" key="1">
    <source>
        <dbReference type="EMBL" id="KGO27913.1"/>
    </source>
</evidence>
<proteinExistence type="predicted"/>
<dbReference type="SUPFAM" id="SSF53474">
    <property type="entry name" value="alpha/beta-Hydrolases"/>
    <property type="match status" value="1"/>
</dbReference>
<organism evidence="1 2">
    <name type="scientific">Oenococcus alcoholitolerans</name>
    <dbReference type="NCBI Taxonomy" id="931074"/>
    <lineage>
        <taxon>Bacteria</taxon>
        <taxon>Bacillati</taxon>
        <taxon>Bacillota</taxon>
        <taxon>Bacilli</taxon>
        <taxon>Lactobacillales</taxon>
        <taxon>Lactobacillaceae</taxon>
        <taxon>Oenococcus</taxon>
    </lineage>
</organism>
<dbReference type="InterPro" id="IPR029058">
    <property type="entry name" value="AB_hydrolase_fold"/>
</dbReference>
<keyword evidence="2" id="KW-1185">Reference proteome</keyword>
<dbReference type="InterPro" id="IPR008252">
    <property type="entry name" value="Pept_S15_Xpro"/>
</dbReference>
<sequence length="148" mass="17098">MSLIDNLVNDGFLKRRSKYFNFKSPIFFAGRSLAFLNSSDLIFENYYVDTRLDTDHDGKNDLVLVTVSRPKYSSSSREVPVILTASPYYFGTNDMEDSVYDPSGDLVQKKDFDFKKPDFDKQALLRPPLKAEKKSKKLFFLKEAKQLL</sequence>